<evidence type="ECO:0000256" key="2">
    <source>
        <dbReference type="SAM" id="Phobius"/>
    </source>
</evidence>
<keyword evidence="2" id="KW-1133">Transmembrane helix</keyword>
<name>A0A820PIL0_9BILA</name>
<feature type="compositionally biased region" description="Polar residues" evidence="1">
    <location>
        <begin position="63"/>
        <end position="73"/>
    </location>
</feature>
<feature type="non-terminal residue" evidence="3">
    <location>
        <position position="1"/>
    </location>
</feature>
<sequence length="120" mass="13915">MQKLLDTWSNETPFALQHLVDNDKSDAAKSFVLLEDNLKPLATSFFCSRSRHSSNDLEPFTLEFNTQTDNTNKNLEDDEGNRRASESLFRSLPELRYRYYILNAACVFFVILVIQALIFE</sequence>
<proteinExistence type="predicted"/>
<dbReference type="Proteomes" id="UP000663844">
    <property type="component" value="Unassembled WGS sequence"/>
</dbReference>
<gene>
    <name evidence="3" type="ORF">OXD698_LOCUS51712</name>
</gene>
<evidence type="ECO:0000313" key="3">
    <source>
        <dbReference type="EMBL" id="CAF4405505.1"/>
    </source>
</evidence>
<accession>A0A820PIL0</accession>
<feature type="region of interest" description="Disordered" evidence="1">
    <location>
        <begin position="63"/>
        <end position="83"/>
    </location>
</feature>
<feature type="transmembrane region" description="Helical" evidence="2">
    <location>
        <begin position="99"/>
        <end position="119"/>
    </location>
</feature>
<dbReference type="EMBL" id="CAJOAZ010026935">
    <property type="protein sequence ID" value="CAF4405505.1"/>
    <property type="molecule type" value="Genomic_DNA"/>
</dbReference>
<reference evidence="3" key="1">
    <citation type="submission" date="2021-02" db="EMBL/GenBank/DDBJ databases">
        <authorList>
            <person name="Nowell W R."/>
        </authorList>
    </citation>
    <scope>NUCLEOTIDE SEQUENCE</scope>
</reference>
<comment type="caution">
    <text evidence="3">The sequence shown here is derived from an EMBL/GenBank/DDBJ whole genome shotgun (WGS) entry which is preliminary data.</text>
</comment>
<keyword evidence="2" id="KW-0472">Membrane</keyword>
<protein>
    <submittedName>
        <fullName evidence="3">Uncharacterized protein</fullName>
    </submittedName>
</protein>
<evidence type="ECO:0000313" key="4">
    <source>
        <dbReference type="Proteomes" id="UP000663844"/>
    </source>
</evidence>
<keyword evidence="2" id="KW-0812">Transmembrane</keyword>
<evidence type="ECO:0000256" key="1">
    <source>
        <dbReference type="SAM" id="MobiDB-lite"/>
    </source>
</evidence>
<organism evidence="3 4">
    <name type="scientific">Adineta steineri</name>
    <dbReference type="NCBI Taxonomy" id="433720"/>
    <lineage>
        <taxon>Eukaryota</taxon>
        <taxon>Metazoa</taxon>
        <taxon>Spiralia</taxon>
        <taxon>Gnathifera</taxon>
        <taxon>Rotifera</taxon>
        <taxon>Eurotatoria</taxon>
        <taxon>Bdelloidea</taxon>
        <taxon>Adinetida</taxon>
        <taxon>Adinetidae</taxon>
        <taxon>Adineta</taxon>
    </lineage>
</organism>
<dbReference type="AlphaFoldDB" id="A0A820PIL0"/>